<keyword evidence="10" id="KW-1185">Reference proteome</keyword>
<comment type="caution">
    <text evidence="9">The sequence shown here is derived from an EMBL/GenBank/DDBJ whole genome shotgun (WGS) entry which is preliminary data.</text>
</comment>
<dbReference type="eggNOG" id="COG4771">
    <property type="taxonomic scope" value="Bacteria"/>
</dbReference>
<dbReference type="PROSITE" id="PS52016">
    <property type="entry name" value="TONB_DEPENDENT_REC_3"/>
    <property type="match status" value="1"/>
</dbReference>
<feature type="domain" description="TonB-dependent receptor plug" evidence="8">
    <location>
        <begin position="122"/>
        <end position="224"/>
    </location>
</feature>
<evidence type="ECO:0000256" key="7">
    <source>
        <dbReference type="PROSITE-ProRule" id="PRU01360"/>
    </source>
</evidence>
<dbReference type="InterPro" id="IPR023996">
    <property type="entry name" value="TonB-dep_OMP_SusC/RagA"/>
</dbReference>
<keyword evidence="3 7" id="KW-1134">Transmembrane beta strand</keyword>
<keyword evidence="4 7" id="KW-0812">Transmembrane</keyword>
<dbReference type="InterPro" id="IPR023997">
    <property type="entry name" value="TonB-dep_OMP_SusC/RagA_CS"/>
</dbReference>
<evidence type="ECO:0000313" key="9">
    <source>
        <dbReference type="EMBL" id="KEO71607.1"/>
    </source>
</evidence>
<protein>
    <recommendedName>
        <fullName evidence="8">TonB-dependent receptor plug domain-containing protein</fullName>
    </recommendedName>
</protein>
<name>A0A074LCX8_9BACT</name>
<dbReference type="Gene3D" id="2.60.40.1120">
    <property type="entry name" value="Carboxypeptidase-like, regulatory domain"/>
    <property type="match status" value="1"/>
</dbReference>
<keyword evidence="2 7" id="KW-0813">Transport</keyword>
<dbReference type="Pfam" id="PF07715">
    <property type="entry name" value="Plug"/>
    <property type="match status" value="1"/>
</dbReference>
<dbReference type="Gene3D" id="2.170.130.10">
    <property type="entry name" value="TonB-dependent receptor, plug domain"/>
    <property type="match status" value="1"/>
</dbReference>
<dbReference type="NCBIfam" id="TIGR04056">
    <property type="entry name" value="OMP_RagA_SusC"/>
    <property type="match status" value="1"/>
</dbReference>
<proteinExistence type="inferred from homology"/>
<dbReference type="EMBL" id="JMIH01000052">
    <property type="protein sequence ID" value="KEO71607.1"/>
    <property type="molecule type" value="Genomic_DNA"/>
</dbReference>
<reference evidence="9 10" key="1">
    <citation type="submission" date="2014-04" db="EMBL/GenBank/DDBJ databases">
        <title>Characterization and application of a salt tolerant electro-active bacterium.</title>
        <authorList>
            <person name="Yang L."/>
            <person name="Wei S."/>
            <person name="Tay Q.X.M."/>
        </authorList>
    </citation>
    <scope>NUCLEOTIDE SEQUENCE [LARGE SCALE GENOMIC DNA]</scope>
    <source>
        <strain evidence="9 10">LY1</strain>
    </source>
</reference>
<keyword evidence="5 7" id="KW-0472">Membrane</keyword>
<sequence>MRKYILLSLLLVLIGEGYAQSIEHSFSGRVRDMVSGEPLQGALIKVLDRDVYSVANREGVFSLDLNEGDHLLLMTYIGYDTLEIQVTVPQALEQTFDLQPSGISMGEVEVVSTGYQQLPRERATGSFVHIDQELVNRRVSTHLLDRLEDVTSGLVFNRAGPAGDPLSIRGRSTLFANTSPLIVIDNFPYDGPLENINPNDVESITVLRDAAAASIWGARAGNGVIVITTKKGSASVPKVSFHTNINIIEKPDLFYEPIMSPGDRIDVDRLLFERGSFLGQENSANRPVLPPIVETLIAERDGAISSQQAQERIQAYRSNDIRKDLMQFYHRAQVNQQHALNVSGGTKQHRYNYSVGLDKNAENIRGNNNNRITLGMQNQWLLLKDRLNVNVGLYYARQERDLTTEIPNQYYIYESLTGMDGSPAPILQRYNLRFVNSEQVNGLLDWRYIPLNEIGRLQNRNVNDDYRANVSAGYNITNGLSAEVLYQYWQNSGIGTNLRGQDLFFTRDLINQFTQVGVDGSLSRPIPEGGILDLMQNRAFSHSLRGQLRYENEMEGGHELNAVAGYEIKDLQSSMNAMRYYGYDDDLGISRPVDPISRFNLFHSGSPASISHGAQHGGNTDRFVSYYFNAGYSYKRKYNLSISARRDASNIFGVETNRKGVPLWSAGGAWTVSGEDFYKSGFLPYLKFRASYGVNGNIDKSLSALTTVQYYTNLQFDIPAGELGGQIINPANPLLRWEQIRILNIGTDFESQNGRLGGVIEFYMKNGEDLIGDAPLPPSTGLVRFRGNTSGTSGRGLDIELNSRNLIGTFQWQTSLLYSYINEKVTDYYYKGTVLNYLAQSDGVMIPLEGRPLFAIYSLPWEGLDPDTGNPLGYVDGEVSSNYAAIFSNTDPETLQYHGSRRPTSFGALRNTFAWKGFSLSVNISYRLGYYYRRESINYSTVLTGGGGHSDYSRRWQQPGDELITSVPSMPLTNNNQRNNFYRYSDILVEKGDHFRLQDIRMGYTLSRSKFPGLPFKNAEIYTYANNLGILWKASDDPLDPDFRTMRPLRSIAAGIRFDF</sequence>
<dbReference type="Pfam" id="PF13715">
    <property type="entry name" value="CarbopepD_reg_2"/>
    <property type="match status" value="1"/>
</dbReference>
<accession>A0A074LCX8</accession>
<dbReference type="Proteomes" id="UP000027821">
    <property type="component" value="Unassembled WGS sequence"/>
</dbReference>
<evidence type="ECO:0000256" key="3">
    <source>
        <dbReference type="ARBA" id="ARBA00022452"/>
    </source>
</evidence>
<organism evidence="9 10">
    <name type="scientific">Anditalea andensis</name>
    <dbReference type="NCBI Taxonomy" id="1048983"/>
    <lineage>
        <taxon>Bacteria</taxon>
        <taxon>Pseudomonadati</taxon>
        <taxon>Bacteroidota</taxon>
        <taxon>Cytophagia</taxon>
        <taxon>Cytophagales</taxon>
        <taxon>Cytophagaceae</taxon>
        <taxon>Anditalea</taxon>
    </lineage>
</organism>
<dbReference type="RefSeq" id="WP_051720364.1">
    <property type="nucleotide sequence ID" value="NZ_JMIH01000052.1"/>
</dbReference>
<dbReference type="STRING" id="1048983.EL17_23970"/>
<dbReference type="InterPro" id="IPR008969">
    <property type="entry name" value="CarboxyPept-like_regulatory"/>
</dbReference>
<gene>
    <name evidence="9" type="ORF">EL17_23970</name>
</gene>
<dbReference type="SUPFAM" id="SSF56935">
    <property type="entry name" value="Porins"/>
    <property type="match status" value="1"/>
</dbReference>
<keyword evidence="6 7" id="KW-0998">Cell outer membrane</keyword>
<dbReference type="SUPFAM" id="SSF49464">
    <property type="entry name" value="Carboxypeptidase regulatory domain-like"/>
    <property type="match status" value="1"/>
</dbReference>
<dbReference type="InterPro" id="IPR036942">
    <property type="entry name" value="Beta-barrel_TonB_sf"/>
</dbReference>
<dbReference type="OrthoDB" id="9768177at2"/>
<evidence type="ECO:0000313" key="10">
    <source>
        <dbReference type="Proteomes" id="UP000027821"/>
    </source>
</evidence>
<evidence type="ECO:0000256" key="2">
    <source>
        <dbReference type="ARBA" id="ARBA00022448"/>
    </source>
</evidence>
<dbReference type="GO" id="GO:0009279">
    <property type="term" value="C:cell outer membrane"/>
    <property type="evidence" value="ECO:0007669"/>
    <property type="project" value="UniProtKB-SubCell"/>
</dbReference>
<evidence type="ECO:0000256" key="6">
    <source>
        <dbReference type="ARBA" id="ARBA00023237"/>
    </source>
</evidence>
<dbReference type="InterPro" id="IPR012910">
    <property type="entry name" value="Plug_dom"/>
</dbReference>
<comment type="subcellular location">
    <subcellularLocation>
        <location evidence="1 7">Cell outer membrane</location>
        <topology evidence="1 7">Multi-pass membrane protein</topology>
    </subcellularLocation>
</comment>
<evidence type="ECO:0000259" key="8">
    <source>
        <dbReference type="Pfam" id="PF07715"/>
    </source>
</evidence>
<comment type="similarity">
    <text evidence="7">Belongs to the TonB-dependent receptor family.</text>
</comment>
<dbReference type="AlphaFoldDB" id="A0A074LCX8"/>
<dbReference type="InterPro" id="IPR039426">
    <property type="entry name" value="TonB-dep_rcpt-like"/>
</dbReference>
<dbReference type="NCBIfam" id="TIGR04057">
    <property type="entry name" value="SusC_RagA_signa"/>
    <property type="match status" value="1"/>
</dbReference>
<dbReference type="Gene3D" id="2.40.170.20">
    <property type="entry name" value="TonB-dependent receptor, beta-barrel domain"/>
    <property type="match status" value="1"/>
</dbReference>
<evidence type="ECO:0000256" key="1">
    <source>
        <dbReference type="ARBA" id="ARBA00004571"/>
    </source>
</evidence>
<evidence type="ECO:0000256" key="5">
    <source>
        <dbReference type="ARBA" id="ARBA00023136"/>
    </source>
</evidence>
<dbReference type="InterPro" id="IPR037066">
    <property type="entry name" value="Plug_dom_sf"/>
</dbReference>
<evidence type="ECO:0000256" key="4">
    <source>
        <dbReference type="ARBA" id="ARBA00022692"/>
    </source>
</evidence>